<evidence type="ECO:0000256" key="4">
    <source>
        <dbReference type="PROSITE-ProRule" id="PRU00335"/>
    </source>
</evidence>
<keyword evidence="1" id="KW-0805">Transcription regulation</keyword>
<dbReference type="Gene3D" id="1.10.357.10">
    <property type="entry name" value="Tetracycline Repressor, domain 2"/>
    <property type="match status" value="1"/>
</dbReference>
<evidence type="ECO:0000256" key="3">
    <source>
        <dbReference type="ARBA" id="ARBA00023163"/>
    </source>
</evidence>
<keyword evidence="2 4" id="KW-0238">DNA-binding</keyword>
<dbReference type="RefSeq" id="WP_224141013.1">
    <property type="nucleotide sequence ID" value="NZ_JAIQUM010000059.1"/>
</dbReference>
<name>A0ABS7UXA3_9BACI</name>
<keyword evidence="7" id="KW-1185">Reference proteome</keyword>
<dbReference type="InterPro" id="IPR001647">
    <property type="entry name" value="HTH_TetR"/>
</dbReference>
<evidence type="ECO:0000313" key="7">
    <source>
        <dbReference type="Proteomes" id="UP001165287"/>
    </source>
</evidence>
<dbReference type="Proteomes" id="UP001165287">
    <property type="component" value="Unassembled WGS sequence"/>
</dbReference>
<protein>
    <submittedName>
        <fullName evidence="6">TetR/AcrR family transcriptional regulator</fullName>
    </submittedName>
</protein>
<accession>A0ABS7UXA3</accession>
<dbReference type="PROSITE" id="PS50977">
    <property type="entry name" value="HTH_TETR_2"/>
    <property type="match status" value="1"/>
</dbReference>
<feature type="DNA-binding region" description="H-T-H motif" evidence="4">
    <location>
        <begin position="46"/>
        <end position="65"/>
    </location>
</feature>
<keyword evidence="3" id="KW-0804">Transcription</keyword>
<evidence type="ECO:0000256" key="2">
    <source>
        <dbReference type="ARBA" id="ARBA00023125"/>
    </source>
</evidence>
<evidence type="ECO:0000259" key="5">
    <source>
        <dbReference type="PROSITE" id="PS50977"/>
    </source>
</evidence>
<dbReference type="PRINTS" id="PR00455">
    <property type="entry name" value="HTHTETR"/>
</dbReference>
<dbReference type="PANTHER" id="PTHR30055">
    <property type="entry name" value="HTH-TYPE TRANSCRIPTIONAL REGULATOR RUTR"/>
    <property type="match status" value="1"/>
</dbReference>
<evidence type="ECO:0000313" key="6">
    <source>
        <dbReference type="EMBL" id="MBZ5752560.1"/>
    </source>
</evidence>
<dbReference type="EMBL" id="JAIQUM010000059">
    <property type="protein sequence ID" value="MBZ5752560.1"/>
    <property type="molecule type" value="Genomic_DNA"/>
</dbReference>
<dbReference type="PANTHER" id="PTHR30055:SF234">
    <property type="entry name" value="HTH-TYPE TRANSCRIPTIONAL REGULATOR BETI"/>
    <property type="match status" value="1"/>
</dbReference>
<evidence type="ECO:0000256" key="1">
    <source>
        <dbReference type="ARBA" id="ARBA00023015"/>
    </source>
</evidence>
<dbReference type="Pfam" id="PF00440">
    <property type="entry name" value="TetR_N"/>
    <property type="match status" value="1"/>
</dbReference>
<dbReference type="InterPro" id="IPR009057">
    <property type="entry name" value="Homeodomain-like_sf"/>
</dbReference>
<proteinExistence type="predicted"/>
<organism evidence="6 7">
    <name type="scientific">Metabacillus rhizolycopersici</name>
    <dbReference type="NCBI Taxonomy" id="2875709"/>
    <lineage>
        <taxon>Bacteria</taxon>
        <taxon>Bacillati</taxon>
        <taxon>Bacillota</taxon>
        <taxon>Bacilli</taxon>
        <taxon>Bacillales</taxon>
        <taxon>Bacillaceae</taxon>
        <taxon>Metabacillus</taxon>
    </lineage>
</organism>
<dbReference type="SUPFAM" id="SSF46689">
    <property type="entry name" value="Homeodomain-like"/>
    <property type="match status" value="1"/>
</dbReference>
<feature type="domain" description="HTH tetR-type" evidence="5">
    <location>
        <begin position="23"/>
        <end position="83"/>
    </location>
</feature>
<comment type="caution">
    <text evidence="6">The sequence shown here is derived from an EMBL/GenBank/DDBJ whole genome shotgun (WGS) entry which is preliminary data.</text>
</comment>
<reference evidence="6" key="1">
    <citation type="submission" date="2024-05" db="EMBL/GenBank/DDBJ databases">
        <title>Metabacillus sp. nov., isolated from the rhizosphere soil of tomato plants.</title>
        <authorList>
            <person name="Ma R."/>
        </authorList>
    </citation>
    <scope>NUCLEOTIDE SEQUENCE</scope>
    <source>
        <strain evidence="6">DBTR6</strain>
    </source>
</reference>
<dbReference type="InterPro" id="IPR050109">
    <property type="entry name" value="HTH-type_TetR-like_transc_reg"/>
</dbReference>
<sequence>MSVHEDELLVGKYPYVPKQKRAQQKRSALLESGRALFIEKGYEQTNAKEIASHAGVATGTFYRYFSDKRQLMMSLLEDQMESLLPPEPIWPNVDPEAFLATLLEQHFQRLDKLGLYRVLPELLLKDAQFAEILAEAKRKIHTRIHLSLIHAKELGIIWDDLDLDTVSWAIMVLSEKIPEKQQESGKQLDYHDLSKIICRFVFPPEVLKQLKSEGKN</sequence>
<gene>
    <name evidence="6" type="ORF">K9V48_20505</name>
</gene>